<dbReference type="RefSeq" id="WP_187085617.1">
    <property type="nucleotide sequence ID" value="NZ_JACORU010000022.1"/>
</dbReference>
<evidence type="ECO:0000313" key="2">
    <source>
        <dbReference type="Proteomes" id="UP000596827"/>
    </source>
</evidence>
<protein>
    <submittedName>
        <fullName evidence="1">Uncharacterized protein</fullName>
    </submittedName>
</protein>
<proteinExistence type="predicted"/>
<gene>
    <name evidence="1" type="ORF">H8R02_29775</name>
</gene>
<dbReference type="EMBL" id="JACORU010000022">
    <property type="protein sequence ID" value="MBC5768688.1"/>
    <property type="molecule type" value="Genomic_DNA"/>
</dbReference>
<reference evidence="1" key="1">
    <citation type="submission" date="2020-08" db="EMBL/GenBank/DDBJ databases">
        <title>Ramlibacter sp. GTP1 16S ribosomal RNA gene genome sequencing and assembly.</title>
        <authorList>
            <person name="Kang M."/>
        </authorList>
    </citation>
    <scope>NUCLEOTIDE SEQUENCE</scope>
    <source>
        <strain evidence="1">GTP1</strain>
    </source>
</reference>
<accession>A0A923MFN7</accession>
<sequence>MTQLTNLTENHMAYEDCLTHVLDSVLGLDLPDEVLGQALADEAEMLSEQAYERD</sequence>
<keyword evidence="2" id="KW-1185">Reference proteome</keyword>
<organism evidence="1 2">
    <name type="scientific">Ramlibacter albus</name>
    <dbReference type="NCBI Taxonomy" id="2079448"/>
    <lineage>
        <taxon>Bacteria</taxon>
        <taxon>Pseudomonadati</taxon>
        <taxon>Pseudomonadota</taxon>
        <taxon>Betaproteobacteria</taxon>
        <taxon>Burkholderiales</taxon>
        <taxon>Comamonadaceae</taxon>
        <taxon>Ramlibacter</taxon>
    </lineage>
</organism>
<comment type="caution">
    <text evidence="1">The sequence shown here is derived from an EMBL/GenBank/DDBJ whole genome shotgun (WGS) entry which is preliminary data.</text>
</comment>
<name>A0A923MFN7_9BURK</name>
<dbReference type="AlphaFoldDB" id="A0A923MFN7"/>
<evidence type="ECO:0000313" key="1">
    <source>
        <dbReference type="EMBL" id="MBC5768688.1"/>
    </source>
</evidence>
<dbReference type="Proteomes" id="UP000596827">
    <property type="component" value="Unassembled WGS sequence"/>
</dbReference>